<dbReference type="RefSeq" id="WP_201686653.1">
    <property type="nucleotide sequence ID" value="NZ_CP068176.1"/>
</dbReference>
<dbReference type="Proteomes" id="UP000595320">
    <property type="component" value="Chromosome"/>
</dbReference>
<dbReference type="EMBL" id="CP068176">
    <property type="protein sequence ID" value="QQT86188.1"/>
    <property type="molecule type" value="Genomic_DNA"/>
</dbReference>
<reference evidence="1 2" key="1">
    <citation type="submission" date="2021-01" db="EMBL/GenBank/DDBJ databases">
        <title>FDA dAtabase for Regulatory Grade micrObial Sequences (FDA-ARGOS): Supporting development and validation of Infectious Disease Dx tests.</title>
        <authorList>
            <person name="Sproer C."/>
            <person name="Gronow S."/>
            <person name="Severitt S."/>
            <person name="Schroder I."/>
            <person name="Tallon L."/>
            <person name="Sadzewicz L."/>
            <person name="Zhao X."/>
            <person name="Boylan J."/>
            <person name="Ott S."/>
            <person name="Bowen H."/>
            <person name="Vavikolanu K."/>
            <person name="Mehta A."/>
            <person name="Aluvathingal J."/>
            <person name="Nadendla S."/>
            <person name="Lowell S."/>
            <person name="Myers T."/>
            <person name="Yan Y."/>
            <person name="Sichtig H."/>
        </authorList>
    </citation>
    <scope>NUCLEOTIDE SEQUENCE [LARGE SCALE GENOMIC DNA]</scope>
    <source>
        <strain evidence="1 2">FDAARGOS_1096</strain>
    </source>
</reference>
<gene>
    <name evidence="1" type="ORF">I6I53_15175</name>
</gene>
<proteinExistence type="predicted"/>
<sequence length="124" mass="13768">MSNLTEHKCAGKCPEFKGEQCHHCLIQQIEKQEFELGLAPDEAYVKTTVLQQESSGFLQGDTVVFVDAFMPDDLMTVHKVQGDGILLDGNRKFALSHLLRHASTVELNAKRRLSLAEQALGEVS</sequence>
<accession>A0A7T9UI30</accession>
<evidence type="ECO:0000313" key="1">
    <source>
        <dbReference type="EMBL" id="QQT86188.1"/>
    </source>
</evidence>
<organism evidence="1 2">
    <name type="scientific">Acinetobacter ursingii</name>
    <dbReference type="NCBI Taxonomy" id="108980"/>
    <lineage>
        <taxon>Bacteria</taxon>
        <taxon>Pseudomonadati</taxon>
        <taxon>Pseudomonadota</taxon>
        <taxon>Gammaproteobacteria</taxon>
        <taxon>Moraxellales</taxon>
        <taxon>Moraxellaceae</taxon>
        <taxon>Acinetobacter</taxon>
    </lineage>
</organism>
<dbReference type="AlphaFoldDB" id="A0A7T9UI30"/>
<name>A0A7T9UI30_9GAMM</name>
<protein>
    <submittedName>
        <fullName evidence="1">Uncharacterized protein</fullName>
    </submittedName>
</protein>
<evidence type="ECO:0000313" key="2">
    <source>
        <dbReference type="Proteomes" id="UP000595320"/>
    </source>
</evidence>